<evidence type="ECO:0000313" key="3">
    <source>
        <dbReference type="Proteomes" id="UP000886520"/>
    </source>
</evidence>
<protein>
    <recommendedName>
        <fullName evidence="4">Root cap</fullName>
    </recommendedName>
</protein>
<accession>A0A9D4VED3</accession>
<keyword evidence="1" id="KW-0732">Signal</keyword>
<dbReference type="InterPro" id="IPR009646">
    <property type="entry name" value="Root_cap"/>
</dbReference>
<dbReference type="Proteomes" id="UP000886520">
    <property type="component" value="Chromosome 1"/>
</dbReference>
<gene>
    <name evidence="2" type="ORF">GOP47_0000669</name>
</gene>
<feature type="signal peptide" evidence="1">
    <location>
        <begin position="1"/>
        <end position="15"/>
    </location>
</feature>
<reference evidence="2" key="1">
    <citation type="submission" date="2021-01" db="EMBL/GenBank/DDBJ databases">
        <title>Adiantum capillus-veneris genome.</title>
        <authorList>
            <person name="Fang Y."/>
            <person name="Liao Q."/>
        </authorList>
    </citation>
    <scope>NUCLEOTIDE SEQUENCE</scope>
    <source>
        <strain evidence="2">H3</strain>
        <tissue evidence="2">Leaf</tissue>
    </source>
</reference>
<dbReference type="Pfam" id="PF06830">
    <property type="entry name" value="Root_cap"/>
    <property type="match status" value="1"/>
</dbReference>
<comment type="caution">
    <text evidence="2">The sequence shown here is derived from an EMBL/GenBank/DDBJ whole genome shotgun (WGS) entry which is preliminary data.</text>
</comment>
<name>A0A9D4VED3_ADICA</name>
<dbReference type="OrthoDB" id="2012063at2759"/>
<proteinExistence type="predicted"/>
<evidence type="ECO:0008006" key="4">
    <source>
        <dbReference type="Google" id="ProtNLM"/>
    </source>
</evidence>
<evidence type="ECO:0000313" key="2">
    <source>
        <dbReference type="EMBL" id="KAI5084500.1"/>
    </source>
</evidence>
<organism evidence="2 3">
    <name type="scientific">Adiantum capillus-veneris</name>
    <name type="common">Maidenhair fern</name>
    <dbReference type="NCBI Taxonomy" id="13818"/>
    <lineage>
        <taxon>Eukaryota</taxon>
        <taxon>Viridiplantae</taxon>
        <taxon>Streptophyta</taxon>
        <taxon>Embryophyta</taxon>
        <taxon>Tracheophyta</taxon>
        <taxon>Polypodiopsida</taxon>
        <taxon>Polypodiidae</taxon>
        <taxon>Polypodiales</taxon>
        <taxon>Pteridineae</taxon>
        <taxon>Pteridaceae</taxon>
        <taxon>Vittarioideae</taxon>
        <taxon>Adiantum</taxon>
    </lineage>
</organism>
<sequence length="375" mass="42026">MLLMMVSVVVVGVWADETEEEEEVVTGVKGGVPMRRAAAAMRSLQEERRDPATQYVLLSNQGPRTRALCYSRGRCFLKRLTCPSSCPRRNSSSGKAGACFIDCTPSKCETSCKSRKAKCNGYGAVCYDPRFVGGDGVMFYFHGKANENFCLLSDIDLHINARFIGTRPHDRKRDFTWVDALGIMFDEHKLSIETKKLGAWNNVVDRFFFSYDGREFSVPLGESSTWQSPNGDVQIERTDKINSANINIVGLMSVDVNIVPITEEDNTVHKYQLKLDEDCFAHLDVQFKFMNLSSVVDGVLGQTYRPNFKNPVKVGTPMPIMGGENNFFSTSLFRNDCKANKFKTSRGTMEQQKLGERMFQCSSTTMEGGGVLCKR</sequence>
<dbReference type="EMBL" id="JABFUD020000001">
    <property type="protein sequence ID" value="KAI5084500.1"/>
    <property type="molecule type" value="Genomic_DNA"/>
</dbReference>
<dbReference type="AlphaFoldDB" id="A0A9D4VED3"/>
<dbReference type="PANTHER" id="PTHR31656">
    <property type="entry name" value="ROOT CAP DOMAIN-CONTAINING PROTEIN"/>
    <property type="match status" value="1"/>
</dbReference>
<feature type="chain" id="PRO_5039313849" description="Root cap" evidence="1">
    <location>
        <begin position="16"/>
        <end position="375"/>
    </location>
</feature>
<evidence type="ECO:0000256" key="1">
    <source>
        <dbReference type="SAM" id="SignalP"/>
    </source>
</evidence>
<keyword evidence="3" id="KW-1185">Reference proteome</keyword>